<evidence type="ECO:0000313" key="2">
    <source>
        <dbReference type="EMBL" id="MCU6704597.1"/>
    </source>
</evidence>
<reference evidence="2 3" key="1">
    <citation type="journal article" date="2021" name="ISME Commun">
        <title>Automated analysis of genomic sequences facilitates high-throughput and comprehensive description of bacteria.</title>
        <authorList>
            <person name="Hitch T.C.A."/>
        </authorList>
    </citation>
    <scope>NUCLEOTIDE SEQUENCE [LARGE SCALE GENOMIC DNA]</scope>
    <source>
        <strain evidence="2 3">Sanger_31</strain>
    </source>
</reference>
<comment type="caution">
    <text evidence="2">The sequence shown here is derived from an EMBL/GenBank/DDBJ whole genome shotgun (WGS) entry which is preliminary data.</text>
</comment>
<keyword evidence="3" id="KW-1185">Reference proteome</keyword>
<dbReference type="Proteomes" id="UP001208131">
    <property type="component" value="Unassembled WGS sequence"/>
</dbReference>
<proteinExistence type="predicted"/>
<accession>A0AAE3IHV0</accession>
<dbReference type="AlphaFoldDB" id="A0AAE3IHV0"/>
<feature type="domain" description="Putative Se/S carrier protein-like" evidence="1">
    <location>
        <begin position="5"/>
        <end position="68"/>
    </location>
</feature>
<evidence type="ECO:0000313" key="3">
    <source>
        <dbReference type="Proteomes" id="UP001208131"/>
    </source>
</evidence>
<dbReference type="EMBL" id="JAOQJZ010000001">
    <property type="protein sequence ID" value="MCU6704597.1"/>
    <property type="molecule type" value="Genomic_DNA"/>
</dbReference>
<dbReference type="RefSeq" id="WP_022287071.1">
    <property type="nucleotide sequence ID" value="NZ_JAOQJZ010000001.1"/>
</dbReference>
<gene>
    <name evidence="2" type="ORF">OCV57_01485</name>
</gene>
<organism evidence="2 3">
    <name type="scientific">Hominimerdicola aceti</name>
    <dbReference type="NCBI Taxonomy" id="2981726"/>
    <lineage>
        <taxon>Bacteria</taxon>
        <taxon>Bacillati</taxon>
        <taxon>Bacillota</taxon>
        <taxon>Clostridia</taxon>
        <taxon>Eubacteriales</taxon>
        <taxon>Oscillospiraceae</taxon>
        <taxon>Hominimerdicola</taxon>
    </lineage>
</organism>
<evidence type="ECO:0000259" key="1">
    <source>
        <dbReference type="Pfam" id="PF11823"/>
    </source>
</evidence>
<name>A0AAE3IHV0_9FIRM</name>
<dbReference type="Pfam" id="PF11823">
    <property type="entry name" value="Se_S_carrier"/>
    <property type="match status" value="1"/>
</dbReference>
<dbReference type="InterPro" id="IPR021778">
    <property type="entry name" value="Se/S_carrier-like"/>
</dbReference>
<sequence>MKKSLIAMTSITYAMKAKNLLNSLKYYCEIQRTPKDLGTGCGYSIAVTAPPEEITAILEKERIPFRNVIFEQKR</sequence>
<protein>
    <submittedName>
        <fullName evidence="2">DUF3343 domain-containing protein</fullName>
    </submittedName>
</protein>